<dbReference type="PANTHER" id="PTHR45138:SF9">
    <property type="entry name" value="DIGUANYLATE CYCLASE DGCM-RELATED"/>
    <property type="match status" value="1"/>
</dbReference>
<reference evidence="6 7" key="1">
    <citation type="submission" date="2016-06" db="EMBL/GenBank/DDBJ databases">
        <title>Genome sequence of endosymbiont of Candidatus Endolucinida thiodiazotropha.</title>
        <authorList>
            <person name="Poehlein A."/>
            <person name="Koenig S."/>
            <person name="Heiden S.E."/>
            <person name="Thuermer A."/>
            <person name="Voget S."/>
            <person name="Daniel R."/>
            <person name="Markert S."/>
            <person name="Gros O."/>
            <person name="Schweder T."/>
        </authorList>
    </citation>
    <scope>NUCLEOTIDE SEQUENCE [LARGE SCALE GENOMIC DNA]</scope>
    <source>
        <strain evidence="6 7">COS</strain>
    </source>
</reference>
<dbReference type="EC" id="2.7.7.65" evidence="1"/>
<dbReference type="GO" id="GO:0043709">
    <property type="term" value="P:cell adhesion involved in single-species biofilm formation"/>
    <property type="evidence" value="ECO:0007669"/>
    <property type="project" value="TreeGrafter"/>
</dbReference>
<evidence type="ECO:0000256" key="1">
    <source>
        <dbReference type="ARBA" id="ARBA00012528"/>
    </source>
</evidence>
<dbReference type="GO" id="GO:0052621">
    <property type="term" value="F:diguanylate cyclase activity"/>
    <property type="evidence" value="ECO:0007669"/>
    <property type="project" value="UniProtKB-EC"/>
</dbReference>
<dbReference type="Gene3D" id="3.30.70.270">
    <property type="match status" value="1"/>
</dbReference>
<dbReference type="InterPro" id="IPR000160">
    <property type="entry name" value="GGDEF_dom"/>
</dbReference>
<dbReference type="PANTHER" id="PTHR45138">
    <property type="entry name" value="REGULATORY COMPONENTS OF SENSORY TRANSDUCTION SYSTEM"/>
    <property type="match status" value="1"/>
</dbReference>
<protein>
    <recommendedName>
        <fullName evidence="1">diguanylate cyclase</fullName>
        <ecNumber evidence="1">2.7.7.65</ecNumber>
    </recommendedName>
</protein>
<evidence type="ECO:0000256" key="4">
    <source>
        <dbReference type="SAM" id="Phobius"/>
    </source>
</evidence>
<feature type="transmembrane region" description="Helical" evidence="4">
    <location>
        <begin position="145"/>
        <end position="166"/>
    </location>
</feature>
<feature type="compositionally biased region" description="Basic and acidic residues" evidence="3">
    <location>
        <begin position="9"/>
        <end position="21"/>
    </location>
</feature>
<dbReference type="InterPro" id="IPR050469">
    <property type="entry name" value="Diguanylate_Cyclase"/>
</dbReference>
<evidence type="ECO:0000256" key="3">
    <source>
        <dbReference type="SAM" id="MobiDB-lite"/>
    </source>
</evidence>
<dbReference type="PROSITE" id="PS50887">
    <property type="entry name" value="GGDEF"/>
    <property type="match status" value="1"/>
</dbReference>
<keyword evidence="4" id="KW-0472">Membrane</keyword>
<dbReference type="Proteomes" id="UP000094769">
    <property type="component" value="Unassembled WGS sequence"/>
</dbReference>
<keyword evidence="7" id="KW-1185">Reference proteome</keyword>
<dbReference type="GO" id="GO:1902201">
    <property type="term" value="P:negative regulation of bacterial-type flagellum-dependent cell motility"/>
    <property type="evidence" value="ECO:0007669"/>
    <property type="project" value="TreeGrafter"/>
</dbReference>
<evidence type="ECO:0000313" key="6">
    <source>
        <dbReference type="EMBL" id="ODJ86009.1"/>
    </source>
</evidence>
<evidence type="ECO:0000313" key="7">
    <source>
        <dbReference type="Proteomes" id="UP000094769"/>
    </source>
</evidence>
<dbReference type="SUPFAM" id="SSF55073">
    <property type="entry name" value="Nucleotide cyclase"/>
    <property type="match status" value="1"/>
</dbReference>
<dbReference type="RefSeq" id="WP_083220900.1">
    <property type="nucleotide sequence ID" value="NZ_MARB01000030.1"/>
</dbReference>
<dbReference type="Pfam" id="PF00990">
    <property type="entry name" value="GGDEF"/>
    <property type="match status" value="1"/>
</dbReference>
<organism evidence="6 7">
    <name type="scientific">Candidatus Thiodiazotropha endolucinida</name>
    <dbReference type="NCBI Taxonomy" id="1655433"/>
    <lineage>
        <taxon>Bacteria</taxon>
        <taxon>Pseudomonadati</taxon>
        <taxon>Pseudomonadota</taxon>
        <taxon>Gammaproteobacteria</taxon>
        <taxon>Chromatiales</taxon>
        <taxon>Sedimenticolaceae</taxon>
        <taxon>Candidatus Thiodiazotropha</taxon>
    </lineage>
</organism>
<keyword evidence="6" id="KW-0808">Transferase</keyword>
<dbReference type="CDD" id="cd01949">
    <property type="entry name" value="GGDEF"/>
    <property type="match status" value="1"/>
</dbReference>
<evidence type="ECO:0000256" key="2">
    <source>
        <dbReference type="ARBA" id="ARBA00034247"/>
    </source>
</evidence>
<dbReference type="NCBIfam" id="TIGR00254">
    <property type="entry name" value="GGDEF"/>
    <property type="match status" value="1"/>
</dbReference>
<dbReference type="InterPro" id="IPR043128">
    <property type="entry name" value="Rev_trsase/Diguanyl_cyclase"/>
</dbReference>
<gene>
    <name evidence="6" type="primary">dosC_5</name>
    <name evidence="6" type="ORF">CODIS_38150</name>
</gene>
<dbReference type="SMART" id="SM00267">
    <property type="entry name" value="GGDEF"/>
    <property type="match status" value="1"/>
</dbReference>
<feature type="transmembrane region" description="Helical" evidence="4">
    <location>
        <begin position="72"/>
        <end position="89"/>
    </location>
</feature>
<feature type="domain" description="GGDEF" evidence="5">
    <location>
        <begin position="237"/>
        <end position="368"/>
    </location>
</feature>
<comment type="catalytic activity">
    <reaction evidence="2">
        <text>2 GTP = 3',3'-c-di-GMP + 2 diphosphate</text>
        <dbReference type="Rhea" id="RHEA:24898"/>
        <dbReference type="ChEBI" id="CHEBI:33019"/>
        <dbReference type="ChEBI" id="CHEBI:37565"/>
        <dbReference type="ChEBI" id="CHEBI:58805"/>
        <dbReference type="EC" id="2.7.7.65"/>
    </reaction>
</comment>
<name>A0A7Z0VI53_9GAMM</name>
<evidence type="ECO:0000259" key="5">
    <source>
        <dbReference type="PROSITE" id="PS50887"/>
    </source>
</evidence>
<keyword evidence="4" id="KW-0812">Transmembrane</keyword>
<dbReference type="AlphaFoldDB" id="A0A7Z0VI53"/>
<feature type="transmembrane region" description="Helical" evidence="4">
    <location>
        <begin position="109"/>
        <end position="133"/>
    </location>
</feature>
<dbReference type="OrthoDB" id="9812260at2"/>
<feature type="transmembrane region" description="Helical" evidence="4">
    <location>
        <begin position="42"/>
        <end position="60"/>
    </location>
</feature>
<keyword evidence="6" id="KW-0548">Nucleotidyltransferase</keyword>
<sequence>MNQINSGRRTGDRRSGLERRKNQTGKQGTEHRMSWEDQRTQYWTRLLFCGLALLYFNFGGEEQVRDWTNLQVVNLIFLVFGIEILFFMRHASRVPHAPWRQRLTMWIDIVMASFAVLADTTISSPGFLVYLMVILGNGMRYGLRLFGEAVIGSLGAVILIVSLRLFDYVDLFSVSAVFFLVFFAIIVIYSYTLTAKIELGRAKLAHERNIDALTGLLNQRALVERSSSLFQSQEDGNSVVVLFADLDGFKRVNDTHGHHVGDRLLAGVADSIANTVRDEDLVSRYGGDEFLLLLPYATKQCGETVAQRVRQAIDDYAKENGIDFSISIGMGRYPDHGHDLDSVIRSVDQAMYRSKLKHGGGGILHVDGGELDTAESTSGMTY</sequence>
<feature type="transmembrane region" description="Helical" evidence="4">
    <location>
        <begin position="172"/>
        <end position="193"/>
    </location>
</feature>
<feature type="region of interest" description="Disordered" evidence="3">
    <location>
        <begin position="1"/>
        <end position="33"/>
    </location>
</feature>
<comment type="caution">
    <text evidence="6">The sequence shown here is derived from an EMBL/GenBank/DDBJ whole genome shotgun (WGS) entry which is preliminary data.</text>
</comment>
<accession>A0A7Z0VI53</accession>
<dbReference type="InterPro" id="IPR029787">
    <property type="entry name" value="Nucleotide_cyclase"/>
</dbReference>
<dbReference type="EMBL" id="MARB01000030">
    <property type="protein sequence ID" value="ODJ86009.1"/>
    <property type="molecule type" value="Genomic_DNA"/>
</dbReference>
<proteinExistence type="predicted"/>
<keyword evidence="4" id="KW-1133">Transmembrane helix</keyword>
<dbReference type="GO" id="GO:0005886">
    <property type="term" value="C:plasma membrane"/>
    <property type="evidence" value="ECO:0007669"/>
    <property type="project" value="TreeGrafter"/>
</dbReference>